<sequence length="210" mass="24223">MNHEISLRHAREADRSLLSQHRWIIDFLKPAPLNFFSNFIINLFISFFFDGQSDYVDPPSMDYQFLPGLKYLMEAKPFLIETYGFSSSVRYFHVKDTGKKFIEALKAHLRVGPHLGSELGAERYRSDPLMVFAVRMRILAMQNGKARHDFIHVEPDGDEVTSFLLDHVNDFDDDVWDEGLTVAARVSDDVDFDVLRSARMLPLEEGEFAS</sequence>
<organism evidence="1 2">
    <name type="scientific">Marasmiellus scandens</name>
    <dbReference type="NCBI Taxonomy" id="2682957"/>
    <lineage>
        <taxon>Eukaryota</taxon>
        <taxon>Fungi</taxon>
        <taxon>Dikarya</taxon>
        <taxon>Basidiomycota</taxon>
        <taxon>Agaricomycotina</taxon>
        <taxon>Agaricomycetes</taxon>
        <taxon>Agaricomycetidae</taxon>
        <taxon>Agaricales</taxon>
        <taxon>Marasmiineae</taxon>
        <taxon>Omphalotaceae</taxon>
        <taxon>Marasmiellus</taxon>
    </lineage>
</organism>
<evidence type="ECO:0000313" key="1">
    <source>
        <dbReference type="EMBL" id="KAK7461111.1"/>
    </source>
</evidence>
<proteinExistence type="predicted"/>
<accession>A0ABR1JLK9</accession>
<dbReference type="Proteomes" id="UP001498398">
    <property type="component" value="Unassembled WGS sequence"/>
</dbReference>
<comment type="caution">
    <text evidence="1">The sequence shown here is derived from an EMBL/GenBank/DDBJ whole genome shotgun (WGS) entry which is preliminary data.</text>
</comment>
<keyword evidence="2" id="KW-1185">Reference proteome</keyword>
<reference evidence="1 2" key="1">
    <citation type="submission" date="2024-01" db="EMBL/GenBank/DDBJ databases">
        <title>A draft genome for the cacao thread blight pathogen Marasmiellus scandens.</title>
        <authorList>
            <person name="Baruah I.K."/>
            <person name="Leung J."/>
            <person name="Bukari Y."/>
            <person name="Amoako-Attah I."/>
            <person name="Meinhardt L.W."/>
            <person name="Bailey B.A."/>
            <person name="Cohen S.P."/>
        </authorList>
    </citation>
    <scope>NUCLEOTIDE SEQUENCE [LARGE SCALE GENOMIC DNA]</scope>
    <source>
        <strain evidence="1 2">GH-19</strain>
    </source>
</reference>
<name>A0ABR1JLK9_9AGAR</name>
<evidence type="ECO:0000313" key="2">
    <source>
        <dbReference type="Proteomes" id="UP001498398"/>
    </source>
</evidence>
<dbReference type="EMBL" id="JBANRG010000014">
    <property type="protein sequence ID" value="KAK7461111.1"/>
    <property type="molecule type" value="Genomic_DNA"/>
</dbReference>
<protein>
    <submittedName>
        <fullName evidence="1">Uncharacterized protein</fullName>
    </submittedName>
</protein>
<gene>
    <name evidence="1" type="ORF">VKT23_009037</name>
</gene>